<name>A0ABR2ICE4_9EUKA</name>
<feature type="region of interest" description="Disordered" evidence="1">
    <location>
        <begin position="333"/>
        <end position="373"/>
    </location>
</feature>
<feature type="compositionally biased region" description="Polar residues" evidence="1">
    <location>
        <begin position="356"/>
        <end position="372"/>
    </location>
</feature>
<proteinExistence type="predicted"/>
<gene>
    <name evidence="2" type="ORF">M9Y10_012336</name>
</gene>
<evidence type="ECO:0000313" key="2">
    <source>
        <dbReference type="EMBL" id="KAK8860671.1"/>
    </source>
</evidence>
<dbReference type="EMBL" id="JAPFFF010000018">
    <property type="protein sequence ID" value="KAK8860671.1"/>
    <property type="molecule type" value="Genomic_DNA"/>
</dbReference>
<reference evidence="2 3" key="1">
    <citation type="submission" date="2024-04" db="EMBL/GenBank/DDBJ databases">
        <title>Tritrichomonas musculus Genome.</title>
        <authorList>
            <person name="Alves-Ferreira E."/>
            <person name="Grigg M."/>
            <person name="Lorenzi H."/>
            <person name="Galac M."/>
        </authorList>
    </citation>
    <scope>NUCLEOTIDE SEQUENCE [LARGE SCALE GENOMIC DNA]</scope>
    <source>
        <strain evidence="2 3">EAF2021</strain>
    </source>
</reference>
<dbReference type="Proteomes" id="UP001470230">
    <property type="component" value="Unassembled WGS sequence"/>
</dbReference>
<keyword evidence="3" id="KW-1185">Reference proteome</keyword>
<protein>
    <recommendedName>
        <fullName evidence="4">VPS9 domain-containing protein</fullName>
    </recommendedName>
</protein>
<accession>A0ABR2ICE4</accession>
<organism evidence="2 3">
    <name type="scientific">Tritrichomonas musculus</name>
    <dbReference type="NCBI Taxonomy" id="1915356"/>
    <lineage>
        <taxon>Eukaryota</taxon>
        <taxon>Metamonada</taxon>
        <taxon>Parabasalia</taxon>
        <taxon>Tritrichomonadida</taxon>
        <taxon>Tritrichomonadidae</taxon>
        <taxon>Tritrichomonas</taxon>
    </lineage>
</organism>
<comment type="caution">
    <text evidence="2">The sequence shown here is derived from an EMBL/GenBank/DDBJ whole genome shotgun (WGS) entry which is preliminary data.</text>
</comment>
<sequence length="721" mass="83098">MNSEKDLGILRQLLHREQAFFDVEEQQAKLSKTNLFDSIKKLIFETRKVFSLHLSIIEEMKTGDLSQFPDLTVPSNCNPPSFFTSVVIRPYQAIISSLLQNNDFLVTTFTNYIQENPNMEDYVVFSLFPAFFSCFWSLEESNHFIDLIIKFPSSLRSSFTRALLAHPTFFIFLSSIRSEAERLISLQDQAADQLLKLFESRLFLFPVSLRTLISKLENSKEFFFESILKPILMQPSIYGLLPPSENQTFESIIDKFDMKKVEELVSKITSITSTIQMQPSEIPITSVILANDQVIYLFKEDCEIVRLSTKAELKQIATVGTYPIPYRRITRANTLPKPKSSVPNDDNDENEEAVLSTPNSEKNKINDSQIESPSEDPFEALLRSLVIRLDVTQSEDNIIDTLNSALILHAGASRLEFELRLDEFKQMKKQRNAPDDVAFYVRLLTSAYEERMKHRKATLSNSTVNDAFKVQNTQSSQAVQFLEEKKSNMLFSLWENSTNSLNIIDERIPDFCSDPKSFYIIYDGLIENYFAFATEKKRKDINREKSIQMIFNKIMKKVTFSQFMKFRPDLVVIDKKVHDFVADNFSDLISKSNNEFLIPFKENPQLLGLSAEHLRNACQQDSLLEIADEIDNALSTLIQILSFQGFKEIGADMWFPMTHFLFLNVNPDHIASLGCYLKQFLLDLPDNLPCSRSVEYNVTMAHSASSFFQEEMKRYEGEEKQ</sequence>
<evidence type="ECO:0000313" key="3">
    <source>
        <dbReference type="Proteomes" id="UP001470230"/>
    </source>
</evidence>
<evidence type="ECO:0000256" key="1">
    <source>
        <dbReference type="SAM" id="MobiDB-lite"/>
    </source>
</evidence>
<evidence type="ECO:0008006" key="4">
    <source>
        <dbReference type="Google" id="ProtNLM"/>
    </source>
</evidence>